<reference evidence="2" key="1">
    <citation type="submission" date="2020-06" db="EMBL/GenBank/DDBJ databases">
        <authorList>
            <consortium name="Plant Systems Biology data submission"/>
        </authorList>
    </citation>
    <scope>NUCLEOTIDE SEQUENCE</scope>
    <source>
        <strain evidence="2">D6</strain>
    </source>
</reference>
<proteinExistence type="predicted"/>
<dbReference type="Proteomes" id="UP001153069">
    <property type="component" value="Unassembled WGS sequence"/>
</dbReference>
<evidence type="ECO:0000256" key="1">
    <source>
        <dbReference type="SAM" id="SignalP"/>
    </source>
</evidence>
<keyword evidence="1" id="KW-0732">Signal</keyword>
<evidence type="ECO:0000313" key="2">
    <source>
        <dbReference type="EMBL" id="CAB9506668.1"/>
    </source>
</evidence>
<name>A0A9N8HDW0_9STRA</name>
<dbReference type="AlphaFoldDB" id="A0A9N8HDW0"/>
<dbReference type="OrthoDB" id="10510838at2759"/>
<gene>
    <name evidence="2" type="ORF">SEMRO_274_G105560.1</name>
</gene>
<feature type="signal peptide" evidence="1">
    <location>
        <begin position="1"/>
        <end position="27"/>
    </location>
</feature>
<dbReference type="EMBL" id="CAICTM010000273">
    <property type="protein sequence ID" value="CAB9506668.1"/>
    <property type="molecule type" value="Genomic_DNA"/>
</dbReference>
<keyword evidence="3" id="KW-1185">Reference proteome</keyword>
<evidence type="ECO:0000313" key="3">
    <source>
        <dbReference type="Proteomes" id="UP001153069"/>
    </source>
</evidence>
<sequence>MMRALSKATSVLIALAFLTVDQALSQARTTCRKGAKKQPHLKDLWQQDFPNDLEVEALCEGTITVMDDGEICIDGRVTYGQLADALGTPVRQPSNPTISITGHLISGSGSVFLGMESNFLYDFVTSYSVGSNSNIPAGPNMTDDLLAASRGQINGVCLDKTFTQPEEFYAVTHDFWIPKNAKEDKFAQANAIYVSRYSIVAEYWQPTNVAPFFGTILSTVTNLFETFLPSWIYQYVPLLGFTGIQRLLVVGSLSSAQFPVAIPIFADLDSEDYGIDTEWDTLMSAMEDGLFTKDTLPLYFGVLIRKVSAGTEKSCWSVPIATIDIYAPKGSGDQLNKFIKETVVPYLKSRGNVGLHFGKRLDSGSELLSLALSTYNRQCGVELGVTPTEGCYHPACNRESTLTNFTWPPSLYQPAKQMQSRSREDKRCSFD</sequence>
<feature type="chain" id="PRO_5040150104" evidence="1">
    <location>
        <begin position="28"/>
        <end position="431"/>
    </location>
</feature>
<protein>
    <submittedName>
        <fullName evidence="2">Uncharacterized protein</fullName>
    </submittedName>
</protein>
<organism evidence="2 3">
    <name type="scientific">Seminavis robusta</name>
    <dbReference type="NCBI Taxonomy" id="568900"/>
    <lineage>
        <taxon>Eukaryota</taxon>
        <taxon>Sar</taxon>
        <taxon>Stramenopiles</taxon>
        <taxon>Ochrophyta</taxon>
        <taxon>Bacillariophyta</taxon>
        <taxon>Bacillariophyceae</taxon>
        <taxon>Bacillariophycidae</taxon>
        <taxon>Naviculales</taxon>
        <taxon>Naviculaceae</taxon>
        <taxon>Seminavis</taxon>
    </lineage>
</organism>
<comment type="caution">
    <text evidence="2">The sequence shown here is derived from an EMBL/GenBank/DDBJ whole genome shotgun (WGS) entry which is preliminary data.</text>
</comment>
<accession>A0A9N8HDW0</accession>